<gene>
    <name evidence="3" type="ORF">O9K51_08238</name>
</gene>
<evidence type="ECO:0000256" key="1">
    <source>
        <dbReference type="SAM" id="SignalP"/>
    </source>
</evidence>
<accession>A0AB34FIH6</accession>
<evidence type="ECO:0000313" key="4">
    <source>
        <dbReference type="Proteomes" id="UP001163105"/>
    </source>
</evidence>
<dbReference type="InterPro" id="IPR048799">
    <property type="entry name" value="P68_RBP_TagC-like_beta-prop"/>
</dbReference>
<name>A0AB34FIH6_9HYPO</name>
<keyword evidence="4" id="KW-1185">Reference proteome</keyword>
<keyword evidence="1" id="KW-0732">Signal</keyword>
<evidence type="ECO:0000313" key="3">
    <source>
        <dbReference type="EMBL" id="KAJ6438837.1"/>
    </source>
</evidence>
<reference evidence="3" key="1">
    <citation type="submission" date="2023-01" db="EMBL/GenBank/DDBJ databases">
        <title>The growth and conidiation of Purpureocillium lavendulum are regulated by nitrogen source and histone H3K14 acetylation.</title>
        <authorList>
            <person name="Tang P."/>
            <person name="Han J."/>
            <person name="Zhang C."/>
            <person name="Tang P."/>
            <person name="Qi F."/>
            <person name="Zhang K."/>
            <person name="Liang L."/>
        </authorList>
    </citation>
    <scope>NUCLEOTIDE SEQUENCE</scope>
    <source>
        <strain evidence="3">YMF1.00683</strain>
    </source>
</reference>
<feature type="domain" description="P68 RBP/TagC-like beta-propeller" evidence="2">
    <location>
        <begin position="151"/>
        <end position="331"/>
    </location>
</feature>
<dbReference type="Proteomes" id="UP001163105">
    <property type="component" value="Unassembled WGS sequence"/>
</dbReference>
<sequence length="337" mass="36643">MNLKTVLLGALAIGLAAARPPSPNAAQAHYRYFPDIGGIANKAKALGERSIDLTKPFVEYKIPTTLYEKVGPYTFAFDSTNRRLFFSVPENPQQPLGYNCLICFDLAKPAGSYEKMFLYGFGPGNVSFAALPEGNDTRLWFDVDPDASGHAQGLAAFLWRRDDKLYNPSTGLIKAAPIKGATDYAPTYDAATQSLVFRYQLNNKTRMAAYDAVSAAKKDFSKPKYDIQVPALRTASKTVRGYAVLGQNLYVMTGDSVSGALADAKTEIANINIQTLKVTQGPVLAQIKTTGGLYEAMPQGLGLDYKKGDHHQLMIGVAGRSPYNRQANMYSNNALLA</sequence>
<proteinExistence type="predicted"/>
<comment type="caution">
    <text evidence="3">The sequence shown here is derived from an EMBL/GenBank/DDBJ whole genome shotgun (WGS) entry which is preliminary data.</text>
</comment>
<evidence type="ECO:0000259" key="2">
    <source>
        <dbReference type="Pfam" id="PF21311"/>
    </source>
</evidence>
<protein>
    <submittedName>
        <fullName evidence="3">GroES-like protein</fullName>
    </submittedName>
</protein>
<organism evidence="3 4">
    <name type="scientific">Purpureocillium lavendulum</name>
    <dbReference type="NCBI Taxonomy" id="1247861"/>
    <lineage>
        <taxon>Eukaryota</taxon>
        <taxon>Fungi</taxon>
        <taxon>Dikarya</taxon>
        <taxon>Ascomycota</taxon>
        <taxon>Pezizomycotina</taxon>
        <taxon>Sordariomycetes</taxon>
        <taxon>Hypocreomycetidae</taxon>
        <taxon>Hypocreales</taxon>
        <taxon>Ophiocordycipitaceae</taxon>
        <taxon>Purpureocillium</taxon>
    </lineage>
</organism>
<dbReference type="AlphaFoldDB" id="A0AB34FIH6"/>
<feature type="chain" id="PRO_5044212222" evidence="1">
    <location>
        <begin position="19"/>
        <end position="337"/>
    </location>
</feature>
<dbReference type="EMBL" id="JAQHRD010000007">
    <property type="protein sequence ID" value="KAJ6438837.1"/>
    <property type="molecule type" value="Genomic_DNA"/>
</dbReference>
<feature type="signal peptide" evidence="1">
    <location>
        <begin position="1"/>
        <end position="18"/>
    </location>
</feature>
<dbReference type="Pfam" id="PF21311">
    <property type="entry name" value="Phage_RBD_prop"/>
    <property type="match status" value="1"/>
</dbReference>